<dbReference type="InterPro" id="IPR048502">
    <property type="entry name" value="NamZ_N"/>
</dbReference>
<feature type="domain" description="Peptidoglycan beta-N-acetylmuramidase NamZ N-terminal" evidence="1">
    <location>
        <begin position="24"/>
        <end position="226"/>
    </location>
</feature>
<dbReference type="PIRSF" id="PIRSF016719">
    <property type="entry name" value="UCP016719"/>
    <property type="match status" value="1"/>
</dbReference>
<dbReference type="PANTHER" id="PTHR42915">
    <property type="entry name" value="HYPOTHETICAL 460 KDA PROTEIN IN FEUA-SIGW INTERGENIC REGION [PRECURSOR]"/>
    <property type="match status" value="1"/>
</dbReference>
<sequence>MKVYTGLDVLVKDKSLQNKFKGNVALLCHNASIDTTFTHAALKFKDIFGSRFIKMFGPQHGFSTDVQDNMVETNHYIHPHFNIPVYSLYSETRIPTDEMLKSIDHFFVDLQDVGCRVYTYIYTLTLLLEKCIGKDIQVIVLDRPNPINGIDIEGNILKPEFKSFVGLHPIPVRHGMTIGEVALMHQKFWVKEEVNLEVIKMQYWKREMFFEDTKLPWLLPSPNLARPESTYTFPATVLFEGTLLSEGRGTTQPLEIVGHPKIEPFSFYKNQLLERIKKSKLVGFELRPITFLPTFQKHNDTVCGGFQIHITDKKTFKPWRIGQFLMRELYHHLGDDFQWKLPPYEYNYTHKPIDLINGTDKLRHWVENNESIEMLDTFEELESYKHELNEIKLYL</sequence>
<dbReference type="AlphaFoldDB" id="A0A3B0QM67"/>
<feature type="domain" description="Peptidoglycan beta-N-acetylmuramidase NamZ C-terminal" evidence="2">
    <location>
        <begin position="232"/>
        <end position="394"/>
    </location>
</feature>
<dbReference type="EMBL" id="UOEB01000046">
    <property type="protein sequence ID" value="VAV82864.1"/>
    <property type="molecule type" value="Genomic_DNA"/>
</dbReference>
<dbReference type="Gene3D" id="3.90.1150.140">
    <property type="match status" value="1"/>
</dbReference>
<evidence type="ECO:0000259" key="1">
    <source>
        <dbReference type="Pfam" id="PF07075"/>
    </source>
</evidence>
<dbReference type="Pfam" id="PF07075">
    <property type="entry name" value="NamZ_N"/>
    <property type="match status" value="1"/>
</dbReference>
<accession>A0A3B0QM67</accession>
<organism evidence="3">
    <name type="scientific">hydrothermal vent metagenome</name>
    <dbReference type="NCBI Taxonomy" id="652676"/>
    <lineage>
        <taxon>unclassified sequences</taxon>
        <taxon>metagenomes</taxon>
        <taxon>ecological metagenomes</taxon>
    </lineage>
</organism>
<dbReference type="PANTHER" id="PTHR42915:SF1">
    <property type="entry name" value="PEPTIDOGLYCAN BETA-N-ACETYLMURAMIDASE NAMZ"/>
    <property type="match status" value="1"/>
</dbReference>
<dbReference type="Gene3D" id="3.40.50.12170">
    <property type="entry name" value="Uncharacterised protein PF07075, DUF1343"/>
    <property type="match status" value="1"/>
</dbReference>
<protein>
    <submittedName>
        <fullName evidence="3">Protein YzbB</fullName>
    </submittedName>
</protein>
<dbReference type="InterPro" id="IPR008302">
    <property type="entry name" value="NamZ"/>
</dbReference>
<dbReference type="InterPro" id="IPR048503">
    <property type="entry name" value="NamZ_C"/>
</dbReference>
<proteinExistence type="predicted"/>
<name>A0A3B0QM67_9ZZZZ</name>
<dbReference type="Pfam" id="PF20732">
    <property type="entry name" value="NamZ_C"/>
    <property type="match status" value="1"/>
</dbReference>
<evidence type="ECO:0000259" key="2">
    <source>
        <dbReference type="Pfam" id="PF20732"/>
    </source>
</evidence>
<reference evidence="3" key="1">
    <citation type="submission" date="2018-06" db="EMBL/GenBank/DDBJ databases">
        <authorList>
            <person name="Zhirakovskaya E."/>
        </authorList>
    </citation>
    <scope>NUCLEOTIDE SEQUENCE</scope>
</reference>
<dbReference type="GO" id="GO:0033922">
    <property type="term" value="F:peptidoglycan beta-N-acetylmuramidase activity"/>
    <property type="evidence" value="ECO:0007669"/>
    <property type="project" value="InterPro"/>
</dbReference>
<gene>
    <name evidence="3" type="ORF">MNBD_BACTEROID02-1252</name>
</gene>
<evidence type="ECO:0000313" key="3">
    <source>
        <dbReference type="EMBL" id="VAV82864.1"/>
    </source>
</evidence>